<organism evidence="1">
    <name type="scientific">Chaetoceros debilis</name>
    <dbReference type="NCBI Taxonomy" id="122233"/>
    <lineage>
        <taxon>Eukaryota</taxon>
        <taxon>Sar</taxon>
        <taxon>Stramenopiles</taxon>
        <taxon>Ochrophyta</taxon>
        <taxon>Bacillariophyta</taxon>
        <taxon>Coscinodiscophyceae</taxon>
        <taxon>Chaetocerotophycidae</taxon>
        <taxon>Chaetocerotales</taxon>
        <taxon>Chaetocerotaceae</taxon>
        <taxon>Chaetoceros</taxon>
    </lineage>
</organism>
<dbReference type="PANTHER" id="PTHR16469">
    <property type="entry name" value="UBIQUITIN-ASSOCIATED AND SH3 DOMAIN-CONTAINING BA-RELATED"/>
    <property type="match status" value="1"/>
</dbReference>
<gene>
    <name evidence="1" type="ORF">CDEB00056_LOCUS1074</name>
</gene>
<dbReference type="InterPro" id="IPR013078">
    <property type="entry name" value="His_Pase_superF_clade-1"/>
</dbReference>
<dbReference type="SUPFAM" id="SSF53254">
    <property type="entry name" value="Phosphoglycerate mutase-like"/>
    <property type="match status" value="1"/>
</dbReference>
<evidence type="ECO:0008006" key="2">
    <source>
        <dbReference type="Google" id="ProtNLM"/>
    </source>
</evidence>
<dbReference type="PANTHER" id="PTHR16469:SF27">
    <property type="entry name" value="UBIQUITIN-ASSOCIATED AND SH3 DOMAIN-CONTAINING BA-RELATED"/>
    <property type="match status" value="1"/>
</dbReference>
<dbReference type="Gene3D" id="3.40.50.1240">
    <property type="entry name" value="Phosphoglycerate mutase-like"/>
    <property type="match status" value="1"/>
</dbReference>
<dbReference type="CDD" id="cd07067">
    <property type="entry name" value="HP_PGM_like"/>
    <property type="match status" value="1"/>
</dbReference>
<dbReference type="InterPro" id="IPR051710">
    <property type="entry name" value="Phosphatase_SH3-domain"/>
</dbReference>
<dbReference type="AlphaFoldDB" id="A0A7S3PV29"/>
<sequence length="243" mass="27659">MMKKQYVWLVRYGKTEFPLVENDGPYNSDIDPNEGIEHATAIAKEISSSPTESIPDKVYCSPFLRTTHTAAILGEALAKNINVEDGLYEWLFPSLLIDRGGTRTYPEKVSQLKERFDNIDTAYRSFNIIQKDEFPEDETKLISRCRNTFEGILQHAAGDNLAIVSHAPCVQALAFIMEGEDSTEESKLVKWPLGGITRFSRDITNDREKKYGDWRMDFYGDTEHMPGDYKIGAGLWSLPCFQK</sequence>
<dbReference type="InterPro" id="IPR029033">
    <property type="entry name" value="His_PPase_superfam"/>
</dbReference>
<reference evidence="1" key="1">
    <citation type="submission" date="2021-01" db="EMBL/GenBank/DDBJ databases">
        <authorList>
            <person name="Corre E."/>
            <person name="Pelletier E."/>
            <person name="Niang G."/>
            <person name="Scheremetjew M."/>
            <person name="Finn R."/>
            <person name="Kale V."/>
            <person name="Holt S."/>
            <person name="Cochrane G."/>
            <person name="Meng A."/>
            <person name="Brown T."/>
            <person name="Cohen L."/>
        </authorList>
    </citation>
    <scope>NUCLEOTIDE SEQUENCE</scope>
    <source>
        <strain evidence="1">MM31A-1</strain>
    </source>
</reference>
<accession>A0A7S3PV29</accession>
<dbReference type="Pfam" id="PF00300">
    <property type="entry name" value="His_Phos_1"/>
    <property type="match status" value="1"/>
</dbReference>
<dbReference type="EMBL" id="HBIO01001490">
    <property type="protein sequence ID" value="CAE0456233.1"/>
    <property type="molecule type" value="Transcribed_RNA"/>
</dbReference>
<proteinExistence type="predicted"/>
<protein>
    <recommendedName>
        <fullName evidence="2">Phosphoglycerate mutase</fullName>
    </recommendedName>
</protein>
<evidence type="ECO:0000313" key="1">
    <source>
        <dbReference type="EMBL" id="CAE0456233.1"/>
    </source>
</evidence>
<name>A0A7S3PV29_9STRA</name>